<dbReference type="CDD" id="cd01398">
    <property type="entry name" value="RPI_A"/>
    <property type="match status" value="1"/>
</dbReference>
<dbReference type="PANTHER" id="PTHR11934">
    <property type="entry name" value="RIBOSE-5-PHOSPHATE ISOMERASE"/>
    <property type="match status" value="1"/>
</dbReference>
<accession>A0ABU3HAI7</accession>
<name>A0ABU3HAI7_9BACL</name>
<evidence type="ECO:0000313" key="3">
    <source>
        <dbReference type="EMBL" id="MDT3426705.1"/>
    </source>
</evidence>
<dbReference type="RefSeq" id="WP_036723028.1">
    <property type="nucleotide sequence ID" value="NZ_JAUSUY010000008.1"/>
</dbReference>
<dbReference type="Gene3D" id="3.30.70.260">
    <property type="match status" value="1"/>
</dbReference>
<evidence type="ECO:0000313" key="4">
    <source>
        <dbReference type="Proteomes" id="UP001248709"/>
    </source>
</evidence>
<dbReference type="GO" id="GO:0004751">
    <property type="term" value="F:ribose-5-phosphate isomerase activity"/>
    <property type="evidence" value="ECO:0007669"/>
    <property type="project" value="UniProtKB-EC"/>
</dbReference>
<keyword evidence="1 3" id="KW-0413">Isomerase</keyword>
<comment type="caution">
    <text evidence="3">The sequence shown here is derived from an EMBL/GenBank/DDBJ whole genome shotgun (WGS) entry which is preliminary data.</text>
</comment>
<protein>
    <recommendedName>
        <fullName evidence="2">Ribose 5-phosphate isomerase A</fullName>
        <ecNumber evidence="2">5.3.1.6</ecNumber>
    </recommendedName>
</protein>
<reference evidence="3 4" key="1">
    <citation type="submission" date="2023-07" db="EMBL/GenBank/DDBJ databases">
        <title>Genomic Encyclopedia of Type Strains, Phase IV (KMG-IV): sequencing the most valuable type-strain genomes for metagenomic binning, comparative biology and taxonomic classification.</title>
        <authorList>
            <person name="Goeker M."/>
        </authorList>
    </citation>
    <scope>NUCLEOTIDE SEQUENCE [LARGE SCALE GENOMIC DNA]</scope>
    <source>
        <strain evidence="3 4">T98</strain>
    </source>
</reference>
<gene>
    <name evidence="3" type="ORF">J2Z22_002239</name>
</gene>
<proteinExistence type="predicted"/>
<dbReference type="Gene3D" id="3.40.50.1360">
    <property type="match status" value="1"/>
</dbReference>
<dbReference type="NCBIfam" id="TIGR00021">
    <property type="entry name" value="rpiA"/>
    <property type="match status" value="1"/>
</dbReference>
<dbReference type="Pfam" id="PF06026">
    <property type="entry name" value="Rib_5-P_isom_A"/>
    <property type="match status" value="1"/>
</dbReference>
<dbReference type="InterPro" id="IPR004788">
    <property type="entry name" value="Ribose5P_isomerase_type_A"/>
</dbReference>
<keyword evidence="4" id="KW-1185">Reference proteome</keyword>
<sequence length="227" mass="24442">MSDDIKKVSAREALKLIKSGTIIGLGGGSTISYLIQYIKEDADLQVKVVTPSVKTRLLCIENGLEVLYTSAVKQISVAFDGCDEVDESLNALKSGGGIHTKEKLIASMAEDYILLVDDTKFVDRLTFKHPVVLEILEDSLAYVQNKVSALGGKPSVRTSAAKDGFTVTENGNLLLDVHFEQVEDIAKLESDLQQIRGVVDTSLFVNVATKALIAGESGIRLVSGTKN</sequence>
<dbReference type="SUPFAM" id="SSF100950">
    <property type="entry name" value="NagB/RpiA/CoA transferase-like"/>
    <property type="match status" value="1"/>
</dbReference>
<dbReference type="EC" id="5.3.1.6" evidence="2"/>
<evidence type="ECO:0000256" key="1">
    <source>
        <dbReference type="ARBA" id="ARBA00023235"/>
    </source>
</evidence>
<organism evidence="3 4">
    <name type="scientific">Paenibacillus forsythiae</name>
    <dbReference type="NCBI Taxonomy" id="365616"/>
    <lineage>
        <taxon>Bacteria</taxon>
        <taxon>Bacillati</taxon>
        <taxon>Bacillota</taxon>
        <taxon>Bacilli</taxon>
        <taxon>Bacillales</taxon>
        <taxon>Paenibacillaceae</taxon>
        <taxon>Paenibacillus</taxon>
    </lineage>
</organism>
<evidence type="ECO:0000256" key="2">
    <source>
        <dbReference type="NCBIfam" id="TIGR00021"/>
    </source>
</evidence>
<dbReference type="SUPFAM" id="SSF75445">
    <property type="entry name" value="D-ribose-5-phosphate isomerase (RpiA), lid domain"/>
    <property type="match status" value="1"/>
</dbReference>
<dbReference type="EMBL" id="JAUSUY010000008">
    <property type="protein sequence ID" value="MDT3426705.1"/>
    <property type="molecule type" value="Genomic_DNA"/>
</dbReference>
<dbReference type="PANTHER" id="PTHR11934:SF0">
    <property type="entry name" value="RIBOSE-5-PHOSPHATE ISOMERASE"/>
    <property type="match status" value="1"/>
</dbReference>
<dbReference type="Proteomes" id="UP001248709">
    <property type="component" value="Unassembled WGS sequence"/>
</dbReference>
<dbReference type="InterPro" id="IPR037171">
    <property type="entry name" value="NagB/RpiA_transferase-like"/>
</dbReference>